<evidence type="ECO:0000256" key="2">
    <source>
        <dbReference type="SAM" id="SignalP"/>
    </source>
</evidence>
<dbReference type="Proteomes" id="UP001500063">
    <property type="component" value="Unassembled WGS sequence"/>
</dbReference>
<dbReference type="PANTHER" id="PTHR13412">
    <property type="entry name" value="T-CELL IMMUNOMODULATORY PROTEIN HOMOLOG"/>
    <property type="match status" value="1"/>
</dbReference>
<gene>
    <name evidence="3" type="ORF">GCM10010319_34710</name>
</gene>
<proteinExistence type="predicted"/>
<dbReference type="InterPro" id="IPR013783">
    <property type="entry name" value="Ig-like_fold"/>
</dbReference>
<keyword evidence="4" id="KW-1185">Reference proteome</keyword>
<dbReference type="Pfam" id="PF01839">
    <property type="entry name" value="FG-GAP"/>
    <property type="match status" value="1"/>
</dbReference>
<comment type="caution">
    <text evidence="3">The sequence shown here is derived from an EMBL/GenBank/DDBJ whole genome shotgun (WGS) entry which is preliminary data.</text>
</comment>
<accession>A0ABN0X422</accession>
<dbReference type="Gene3D" id="2.60.40.10">
    <property type="entry name" value="Immunoglobulins"/>
    <property type="match status" value="1"/>
</dbReference>
<keyword evidence="1 2" id="KW-0732">Signal</keyword>
<dbReference type="Pfam" id="PF13517">
    <property type="entry name" value="FG-GAP_3"/>
    <property type="match status" value="1"/>
</dbReference>
<dbReference type="PANTHER" id="PTHR13412:SF0">
    <property type="entry name" value="T-CELL IMMUNOMODULATORY PROTEIN"/>
    <property type="match status" value="1"/>
</dbReference>
<feature type="chain" id="PRO_5046062183" evidence="2">
    <location>
        <begin position="32"/>
        <end position="706"/>
    </location>
</feature>
<organism evidence="3 4">
    <name type="scientific">Streptomyces blastmyceticus</name>
    <dbReference type="NCBI Taxonomy" id="68180"/>
    <lineage>
        <taxon>Bacteria</taxon>
        <taxon>Bacillati</taxon>
        <taxon>Actinomycetota</taxon>
        <taxon>Actinomycetes</taxon>
        <taxon>Kitasatosporales</taxon>
        <taxon>Streptomycetaceae</taxon>
        <taxon>Streptomyces</taxon>
    </lineage>
</organism>
<dbReference type="Gene3D" id="2.40.128.340">
    <property type="match status" value="3"/>
</dbReference>
<reference evidence="3 4" key="1">
    <citation type="journal article" date="2019" name="Int. J. Syst. Evol. Microbiol.">
        <title>The Global Catalogue of Microorganisms (GCM) 10K type strain sequencing project: providing services to taxonomists for standard genome sequencing and annotation.</title>
        <authorList>
            <consortium name="The Broad Institute Genomics Platform"/>
            <consortium name="The Broad Institute Genome Sequencing Center for Infectious Disease"/>
            <person name="Wu L."/>
            <person name="Ma J."/>
        </authorList>
    </citation>
    <scope>NUCLEOTIDE SEQUENCE [LARGE SCALE GENOMIC DNA]</scope>
    <source>
        <strain evidence="3 4">JCM 4565</strain>
    </source>
</reference>
<name>A0ABN0X422_9ACTN</name>
<protein>
    <submittedName>
        <fullName evidence="3">Uncharacterized protein</fullName>
    </submittedName>
</protein>
<sequence length="706" mass="76198">MLRNKAATRGASLVLVTAIASVALVTGSAFADSVQSDWRAVTSTGTLGKGAAAGGQVTRQQVLERARDWSANRVPYSSNGLNSPYSWYYDDATGGRYRQDCSGYVSMAWQLGDSHNTWSLNDVSTEIKRSELQPGDILNNTDSHVVIFAGWIDRSAQTFYYYSESGRHVPTQRYVGNFNESMLSGHPTSGYRAYKYEKIVDGPVTAEPGAEDTGATPAVAKVTGPSDSAILDGQVALTASAEEKVGTPSAMEYYIDDKLVETVASPGTEFSMSLDTTELSDGAHTLKVRAKNAGGQAGPMSAGSGFFVANKAIPTSATGDFDGDGKADIAVLYNLGQSKTGKNLIRIYKFTNNGHGFDEPVNAWDNDDSVNTSWNADNIKLTIGDFNGDGKSDLAALYNSGQSPTGKNLTTLYEFISDGKGFKAPAKVWDNDDATTGSWNWRASKPVAGDFNGDGKADIGILYNQGQDKEKKNNLTAFHILYSYDGGIRGPKRVWDNDDRTTGSWNWERSKPVAGDFNGDGKADLGILYNEGQDDTGNYRTAFHIAYGRADGINAPKRVWDNNDRTTGSWNWERSKPIAADFNGDGKADLGILYDKGQDKTGNNQAAFHIGYGTADGISAPKVFWDNNDRSTGSWNADRSKLVAGDFNGDGKADLGVFYNNGEQPNGDGKVTLFNFFGNASGISGPNKVWDSEKFGSWNWYRSDLG</sequence>
<dbReference type="InterPro" id="IPR038765">
    <property type="entry name" value="Papain-like_cys_pep_sf"/>
</dbReference>
<dbReference type="SUPFAM" id="SSF54001">
    <property type="entry name" value="Cysteine proteinases"/>
    <property type="match status" value="1"/>
</dbReference>
<dbReference type="Gene3D" id="3.90.1720.10">
    <property type="entry name" value="endopeptidase domain like (from Nostoc punctiforme)"/>
    <property type="match status" value="1"/>
</dbReference>
<evidence type="ECO:0000256" key="1">
    <source>
        <dbReference type="ARBA" id="ARBA00022729"/>
    </source>
</evidence>
<dbReference type="SUPFAM" id="SSF69318">
    <property type="entry name" value="Integrin alpha N-terminal domain"/>
    <property type="match status" value="1"/>
</dbReference>
<dbReference type="Pfam" id="PF17957">
    <property type="entry name" value="Big_7"/>
    <property type="match status" value="1"/>
</dbReference>
<dbReference type="InterPro" id="IPR013517">
    <property type="entry name" value="FG-GAP"/>
</dbReference>
<evidence type="ECO:0000313" key="3">
    <source>
        <dbReference type="EMBL" id="GAA0354586.1"/>
    </source>
</evidence>
<dbReference type="InterPro" id="IPR024881">
    <property type="entry name" value="Tip"/>
</dbReference>
<dbReference type="EMBL" id="BAAABW010000017">
    <property type="protein sequence ID" value="GAA0354586.1"/>
    <property type="molecule type" value="Genomic_DNA"/>
</dbReference>
<dbReference type="InterPro" id="IPR028994">
    <property type="entry name" value="Integrin_alpha_N"/>
</dbReference>
<dbReference type="RefSeq" id="WP_344118653.1">
    <property type="nucleotide sequence ID" value="NZ_BAAABW010000017.1"/>
</dbReference>
<feature type="signal peptide" evidence="2">
    <location>
        <begin position="1"/>
        <end position="31"/>
    </location>
</feature>
<evidence type="ECO:0000313" key="4">
    <source>
        <dbReference type="Proteomes" id="UP001500063"/>
    </source>
</evidence>